<dbReference type="FunFam" id="1.10.510.10:FF:000480">
    <property type="entry name" value="Pollen receptor-like kinase 1"/>
    <property type="match status" value="1"/>
</dbReference>
<dbReference type="InterPro" id="IPR000719">
    <property type="entry name" value="Prot_kinase_dom"/>
</dbReference>
<dbReference type="Proteomes" id="UP000501690">
    <property type="component" value="Linkage Group LG4"/>
</dbReference>
<evidence type="ECO:0000313" key="12">
    <source>
        <dbReference type="EMBL" id="QCD90955.1"/>
    </source>
</evidence>
<dbReference type="GO" id="GO:0005524">
    <property type="term" value="F:ATP binding"/>
    <property type="evidence" value="ECO:0007669"/>
    <property type="project" value="InterPro"/>
</dbReference>
<keyword evidence="4" id="KW-0732">Signal</keyword>
<evidence type="ECO:0000256" key="4">
    <source>
        <dbReference type="ARBA" id="ARBA00022729"/>
    </source>
</evidence>
<evidence type="ECO:0000256" key="2">
    <source>
        <dbReference type="ARBA" id="ARBA00022553"/>
    </source>
</evidence>
<evidence type="ECO:0000256" key="6">
    <source>
        <dbReference type="ARBA" id="ARBA00022989"/>
    </source>
</evidence>
<keyword evidence="7" id="KW-0472">Membrane</keyword>
<dbReference type="GO" id="GO:0016020">
    <property type="term" value="C:membrane"/>
    <property type="evidence" value="ECO:0007669"/>
    <property type="project" value="UniProtKB-SubCell"/>
</dbReference>
<evidence type="ECO:0000259" key="9">
    <source>
        <dbReference type="PROSITE" id="PS50011"/>
    </source>
</evidence>
<dbReference type="Proteomes" id="UP000501690">
    <property type="component" value="Linkage Group LG2"/>
</dbReference>
<dbReference type="SUPFAM" id="SSF56112">
    <property type="entry name" value="Protein kinase-like (PK-like)"/>
    <property type="match status" value="1"/>
</dbReference>
<dbReference type="InterPro" id="IPR011009">
    <property type="entry name" value="Kinase-like_dom_sf"/>
</dbReference>
<dbReference type="PANTHER" id="PTHR48007">
    <property type="entry name" value="LEUCINE-RICH REPEAT RECEPTOR-LIKE PROTEIN KINASE PXC1"/>
    <property type="match status" value="1"/>
</dbReference>
<keyword evidence="8 12" id="KW-0675">Receptor</keyword>
<comment type="subcellular location">
    <subcellularLocation>
        <location evidence="1">Membrane</location>
        <topology evidence="1">Single-pass membrane protein</topology>
    </subcellularLocation>
</comment>
<gene>
    <name evidence="10" type="ORF">DEO72_LG2g3093</name>
    <name evidence="11" type="ORF">DEO72_LG3g1766</name>
    <name evidence="12" type="ORF">DEO72_LG4g1917</name>
</gene>
<organism evidence="12 13">
    <name type="scientific">Vigna unguiculata</name>
    <name type="common">Cowpea</name>
    <dbReference type="NCBI Taxonomy" id="3917"/>
    <lineage>
        <taxon>Eukaryota</taxon>
        <taxon>Viridiplantae</taxon>
        <taxon>Streptophyta</taxon>
        <taxon>Embryophyta</taxon>
        <taxon>Tracheophyta</taxon>
        <taxon>Spermatophyta</taxon>
        <taxon>Magnoliopsida</taxon>
        <taxon>eudicotyledons</taxon>
        <taxon>Gunneridae</taxon>
        <taxon>Pentapetalae</taxon>
        <taxon>rosids</taxon>
        <taxon>fabids</taxon>
        <taxon>Fabales</taxon>
        <taxon>Fabaceae</taxon>
        <taxon>Papilionoideae</taxon>
        <taxon>50 kb inversion clade</taxon>
        <taxon>NPAAA clade</taxon>
        <taxon>indigoferoid/millettioid clade</taxon>
        <taxon>Phaseoleae</taxon>
        <taxon>Vigna</taxon>
    </lineage>
</organism>
<keyword evidence="5" id="KW-0677">Repeat</keyword>
<keyword evidence="6" id="KW-1133">Transmembrane helix</keyword>
<keyword evidence="12" id="KW-0418">Kinase</keyword>
<dbReference type="AlphaFoldDB" id="A0A4D6LR48"/>
<protein>
    <submittedName>
        <fullName evidence="12">Somatic embryogenesis receptor kinase 4</fullName>
    </submittedName>
</protein>
<evidence type="ECO:0000256" key="3">
    <source>
        <dbReference type="ARBA" id="ARBA00022692"/>
    </source>
</evidence>
<dbReference type="PANTHER" id="PTHR48007:SF64">
    <property type="entry name" value="POLLEN RECEPTOR-LIKE KINASE 1"/>
    <property type="match status" value="1"/>
</dbReference>
<dbReference type="EMBL" id="CP039347">
    <property type="protein sequence ID" value="QCD87232.1"/>
    <property type="molecule type" value="Genomic_DNA"/>
</dbReference>
<dbReference type="GO" id="GO:0004672">
    <property type="term" value="F:protein kinase activity"/>
    <property type="evidence" value="ECO:0007669"/>
    <property type="project" value="InterPro"/>
</dbReference>
<evidence type="ECO:0000256" key="5">
    <source>
        <dbReference type="ARBA" id="ARBA00022737"/>
    </source>
</evidence>
<evidence type="ECO:0000313" key="11">
    <source>
        <dbReference type="EMBL" id="QCD87232.1"/>
    </source>
</evidence>
<dbReference type="Pfam" id="PF00069">
    <property type="entry name" value="Pkinase"/>
    <property type="match status" value="1"/>
</dbReference>
<name>A0A4D6LR48_VIGUN</name>
<reference evidence="12 13" key="1">
    <citation type="submission" date="2019-04" db="EMBL/GenBank/DDBJ databases">
        <title>An improved genome assembly and genetic linkage map for asparagus bean, Vigna unguiculata ssp. sesquipedialis.</title>
        <authorList>
            <person name="Xia Q."/>
            <person name="Zhang R."/>
            <person name="Dong Y."/>
        </authorList>
    </citation>
    <scope>NUCLEOTIDE SEQUENCE [LARGE SCALE GENOMIC DNA]</scope>
    <source>
        <tissue evidence="12">Leaf</tissue>
    </source>
</reference>
<dbReference type="EMBL" id="CP039348">
    <property type="protein sequence ID" value="QCD90955.1"/>
    <property type="molecule type" value="Genomic_DNA"/>
</dbReference>
<feature type="domain" description="Protein kinase" evidence="9">
    <location>
        <begin position="1"/>
        <end position="211"/>
    </location>
</feature>
<evidence type="ECO:0000313" key="13">
    <source>
        <dbReference type="Proteomes" id="UP000501690"/>
    </source>
</evidence>
<evidence type="ECO:0000256" key="8">
    <source>
        <dbReference type="ARBA" id="ARBA00023170"/>
    </source>
</evidence>
<evidence type="ECO:0000256" key="1">
    <source>
        <dbReference type="ARBA" id="ARBA00004167"/>
    </source>
</evidence>
<evidence type="ECO:0000313" key="10">
    <source>
        <dbReference type="EMBL" id="QCD82752.1"/>
    </source>
</evidence>
<dbReference type="PROSITE" id="PS50011">
    <property type="entry name" value="PROTEIN_KINASE_DOM"/>
    <property type="match status" value="1"/>
</dbReference>
<dbReference type="EMBL" id="CP039346">
    <property type="protein sequence ID" value="QCD82752.1"/>
    <property type="molecule type" value="Genomic_DNA"/>
</dbReference>
<keyword evidence="13" id="KW-1185">Reference proteome</keyword>
<keyword evidence="12" id="KW-0808">Transferase</keyword>
<keyword evidence="3" id="KW-0812">Transmembrane</keyword>
<proteinExistence type="predicted"/>
<dbReference type="Proteomes" id="UP000501690">
    <property type="component" value="Linkage Group LG3"/>
</dbReference>
<dbReference type="Gene3D" id="1.10.510.10">
    <property type="entry name" value="Transferase(Phosphotransferase) domain 1"/>
    <property type="match status" value="1"/>
</dbReference>
<keyword evidence="2" id="KW-0597">Phosphoprotein</keyword>
<dbReference type="InterPro" id="IPR046959">
    <property type="entry name" value="PRK1-6/SRF4-like"/>
</dbReference>
<evidence type="ECO:0000256" key="7">
    <source>
        <dbReference type="ARBA" id="ARBA00023136"/>
    </source>
</evidence>
<accession>A0A4D6LR48</accession>
<sequence>MVEIVIHKWLLVSGHQSLGEPSLEWPIRLKIVKGIAKGLEYLYRDMPSLIAPHGNLKSSNVLLSESFEPLLTDYGLVPVINQELAQDIMVIYKSPEYLQQGRITKKTDVWCLGILILEILTGKFPANFLQKGKGSEVSLASWVDSVVPEEWTNAVFDQEMGATKNSEGEMGKLLKIALNCCEADVDKRWDLKEAVVKILEVKPRDDDQENLLISYDSDAELISST</sequence>